<feature type="region of interest" description="Disordered" evidence="1">
    <location>
        <begin position="510"/>
        <end position="560"/>
    </location>
</feature>
<dbReference type="STRING" id="698492.A0A0E9NFY6"/>
<dbReference type="Proteomes" id="UP000033140">
    <property type="component" value="Unassembled WGS sequence"/>
</dbReference>
<dbReference type="PANTHER" id="PTHR43102:SF2">
    <property type="entry name" value="GAF DOMAIN-CONTAINING PROTEIN"/>
    <property type="match status" value="1"/>
</dbReference>
<dbReference type="SUPFAM" id="SSF55781">
    <property type="entry name" value="GAF domain-like"/>
    <property type="match status" value="1"/>
</dbReference>
<reference evidence="3 4" key="1">
    <citation type="journal article" date="2011" name="J. Gen. Appl. Microbiol.">
        <title>Draft genome sequencing of the enigmatic yeast Saitoella complicata.</title>
        <authorList>
            <person name="Nishida H."/>
            <person name="Hamamoto M."/>
            <person name="Sugiyama J."/>
        </authorList>
    </citation>
    <scope>NUCLEOTIDE SEQUENCE [LARGE SCALE GENOMIC DNA]</scope>
    <source>
        <strain evidence="3 4">NRRL Y-17804</strain>
    </source>
</reference>
<protein>
    <recommendedName>
        <fullName evidence="2">GAF domain-containing protein</fullName>
    </recommendedName>
</protein>
<dbReference type="PANTHER" id="PTHR43102">
    <property type="entry name" value="SLR1143 PROTEIN"/>
    <property type="match status" value="1"/>
</dbReference>
<reference evidence="3 4" key="3">
    <citation type="journal article" date="2015" name="Genome Announc.">
        <title>Draft Genome Sequence of the Archiascomycetous Yeast Saitoella complicata.</title>
        <authorList>
            <person name="Yamauchi K."/>
            <person name="Kondo S."/>
            <person name="Hamamoto M."/>
            <person name="Takahashi Y."/>
            <person name="Ogura Y."/>
            <person name="Hayashi T."/>
            <person name="Nishida H."/>
        </authorList>
    </citation>
    <scope>NUCLEOTIDE SEQUENCE [LARGE SCALE GENOMIC DNA]</scope>
    <source>
        <strain evidence="3 4">NRRL Y-17804</strain>
    </source>
</reference>
<sequence length="719" mass="78491">MYRYIAENQELRTGNSPDEDRHIRGMITSTLPPGNGAAFITEQRGFGEETGALYPKGRIEMGEWGNGLIKRGVPQPKTSSTRLDFALLTNMVQSDVASHRYDGPSATATFFKSAFKFKGLRKAKSSYLGDEKLATRYPPQMAPMPELQPSPAVRPLQHKPSARGDLFQKFGSSLKSFFRPKVEHTRPLEKNFVPHAAAVRGSESRMAMQDKKKEMVAPEDCENMNWASYIKAYANGFISTSSPHHPATVPKGYDGYLKGTVVVPANDKDRVATLRSYAIIPHEGDPAVAVQPDDSDNSGPPSPTSSRGLQPPPGAKSPTTSVSSAKKKPKQSLTKFQQIVTACRREFAAKTVLISLVDEKKLFFKCELGLGVPTAGRDVAFCGHTILSHEPMVVPDMTQDWRMCGNPLVTGPASFRAYAGAPIITPDGYAIGTVCVLDTKPRHDYGPKEVARLVEYAAMAMDEIERSRADREAQLQNEMKENLDAFHGRSSPVVGRPNRLGALNGASVVARREEGSEEDMHLPSPIHSDDGSGRALLSPGHNAAPGSASAPVSPKESKKLMQPPQLACHFIAKTLRLDFVYILHLLTEVRPVSSGPEGKKQRVKTHVLASVGMPTPPPVFDTGLHVRTLRSNGGLNYQNEDEDSETNVNPFKVGFLMPLWQDAPDSGVVLCGFSRGHRATGYGFTSDEIKYVKEFGQTLKNIRDGELEIGAFASCYFGL</sequence>
<keyword evidence="4" id="KW-1185">Reference proteome</keyword>
<gene>
    <name evidence="3" type="ORF">G7K_2496-t1</name>
</gene>
<dbReference type="SMART" id="SM00065">
    <property type="entry name" value="GAF"/>
    <property type="match status" value="1"/>
</dbReference>
<feature type="region of interest" description="Disordered" evidence="1">
    <location>
        <begin position="283"/>
        <end position="329"/>
    </location>
</feature>
<feature type="compositionally biased region" description="Basic and acidic residues" evidence="1">
    <location>
        <begin position="510"/>
        <end position="532"/>
    </location>
</feature>
<proteinExistence type="predicted"/>
<evidence type="ECO:0000313" key="4">
    <source>
        <dbReference type="Proteomes" id="UP000033140"/>
    </source>
</evidence>
<reference evidence="3 4" key="2">
    <citation type="journal article" date="2014" name="J. Gen. Appl. Microbiol.">
        <title>The early diverging ascomycetous budding yeast Saitoella complicata has three histone deacetylases belonging to the Clr6, Hos2, and Rpd3 lineages.</title>
        <authorList>
            <person name="Nishida H."/>
            <person name="Matsumoto T."/>
            <person name="Kondo S."/>
            <person name="Hamamoto M."/>
            <person name="Yoshikawa H."/>
        </authorList>
    </citation>
    <scope>NUCLEOTIDE SEQUENCE [LARGE SCALE GENOMIC DNA]</scope>
    <source>
        <strain evidence="3 4">NRRL Y-17804</strain>
    </source>
</reference>
<accession>A0A0E9NFY6</accession>
<feature type="compositionally biased region" description="Low complexity" evidence="1">
    <location>
        <begin position="543"/>
        <end position="554"/>
    </location>
</feature>
<feature type="domain" description="GAF" evidence="2">
    <location>
        <begin position="331"/>
        <end position="474"/>
    </location>
</feature>
<dbReference type="Pfam" id="PF01590">
    <property type="entry name" value="GAF"/>
    <property type="match status" value="1"/>
</dbReference>
<organism evidence="3 4">
    <name type="scientific">Saitoella complicata (strain BCRC 22490 / CBS 7301 / JCM 7358 / NBRC 10748 / NRRL Y-17804)</name>
    <dbReference type="NCBI Taxonomy" id="698492"/>
    <lineage>
        <taxon>Eukaryota</taxon>
        <taxon>Fungi</taxon>
        <taxon>Dikarya</taxon>
        <taxon>Ascomycota</taxon>
        <taxon>Taphrinomycotina</taxon>
        <taxon>Taphrinomycotina incertae sedis</taxon>
        <taxon>Saitoella</taxon>
    </lineage>
</organism>
<evidence type="ECO:0000259" key="2">
    <source>
        <dbReference type="SMART" id="SM00065"/>
    </source>
</evidence>
<dbReference type="Gene3D" id="3.30.450.40">
    <property type="match status" value="1"/>
</dbReference>
<dbReference type="AlphaFoldDB" id="A0A0E9NFY6"/>
<evidence type="ECO:0000256" key="1">
    <source>
        <dbReference type="SAM" id="MobiDB-lite"/>
    </source>
</evidence>
<dbReference type="InterPro" id="IPR003018">
    <property type="entry name" value="GAF"/>
</dbReference>
<comment type="caution">
    <text evidence="3">The sequence shown here is derived from an EMBL/GenBank/DDBJ whole genome shotgun (WGS) entry which is preliminary data.</text>
</comment>
<dbReference type="EMBL" id="BACD03000014">
    <property type="protein sequence ID" value="GAO48320.1"/>
    <property type="molecule type" value="Genomic_DNA"/>
</dbReference>
<dbReference type="InterPro" id="IPR029016">
    <property type="entry name" value="GAF-like_dom_sf"/>
</dbReference>
<name>A0A0E9NFY6_SAICN</name>
<evidence type="ECO:0000313" key="3">
    <source>
        <dbReference type="EMBL" id="GAO48320.1"/>
    </source>
</evidence>